<evidence type="ECO:0000259" key="1">
    <source>
        <dbReference type="PROSITE" id="PS50097"/>
    </source>
</evidence>
<dbReference type="Proteomes" id="UP000663193">
    <property type="component" value="Chromosome 12"/>
</dbReference>
<feature type="domain" description="BTB" evidence="1">
    <location>
        <begin position="22"/>
        <end position="83"/>
    </location>
</feature>
<dbReference type="CDD" id="cd18186">
    <property type="entry name" value="BTB_POZ_ZBTB_KLHL-like"/>
    <property type="match status" value="1"/>
</dbReference>
<dbReference type="InterPro" id="IPR000210">
    <property type="entry name" value="BTB/POZ_dom"/>
</dbReference>
<dbReference type="SUPFAM" id="SSF54695">
    <property type="entry name" value="POZ domain"/>
    <property type="match status" value="1"/>
</dbReference>
<dbReference type="PANTHER" id="PTHR47843:SF2">
    <property type="entry name" value="BTB DOMAIN-CONTAINING PROTEIN"/>
    <property type="match status" value="1"/>
</dbReference>
<evidence type="ECO:0000313" key="2">
    <source>
        <dbReference type="EMBL" id="QRD01512.1"/>
    </source>
</evidence>
<dbReference type="VEuPathDB" id="FungiDB:JI435_121630"/>
<sequence>MKTPSKPTRACTTKQMNFEPSQMVTIRVGDSPEYKDFIAHESFLTSRSEFFRRAMNGSWTEAESRVVKLPEDEPAIFAIYLNLEELASLEFLAFSNLITPEYEDIFRMYVLAEKLQDKGAKNGALAAAVSVSEVMDSANNSTVPAAEIANLVYKGTPEGSPGRRLVIDMYGMLPFRSLFSDVEGIPFHRDALNDLVEMLNKSYQKKDGYGGHWFAKDKNQKLYLEEEE</sequence>
<name>A0A7U2FAD3_PHANO</name>
<keyword evidence="3" id="KW-1185">Reference proteome</keyword>
<accession>A0A7U2FAD3</accession>
<dbReference type="PROSITE" id="PS50097">
    <property type="entry name" value="BTB"/>
    <property type="match status" value="1"/>
</dbReference>
<protein>
    <recommendedName>
        <fullName evidence="1">BTB domain-containing protein</fullName>
    </recommendedName>
</protein>
<dbReference type="AlphaFoldDB" id="A0A7U2FAD3"/>
<organism evidence="2 3">
    <name type="scientific">Phaeosphaeria nodorum (strain SN15 / ATCC MYA-4574 / FGSC 10173)</name>
    <name type="common">Glume blotch fungus</name>
    <name type="synonym">Parastagonospora nodorum</name>
    <dbReference type="NCBI Taxonomy" id="321614"/>
    <lineage>
        <taxon>Eukaryota</taxon>
        <taxon>Fungi</taxon>
        <taxon>Dikarya</taxon>
        <taxon>Ascomycota</taxon>
        <taxon>Pezizomycotina</taxon>
        <taxon>Dothideomycetes</taxon>
        <taxon>Pleosporomycetidae</taxon>
        <taxon>Pleosporales</taxon>
        <taxon>Pleosporineae</taxon>
        <taxon>Phaeosphaeriaceae</taxon>
        <taxon>Parastagonospora</taxon>
    </lineage>
</organism>
<reference evidence="3" key="1">
    <citation type="journal article" date="2021" name="BMC Genomics">
        <title>Chromosome-level genome assembly and manually-curated proteome of model necrotroph Parastagonospora nodorum Sn15 reveals a genome-wide trove of candidate effector homologs, and redundancy of virulence-related functions within an accessory chromosome.</title>
        <authorList>
            <person name="Bertazzoni S."/>
            <person name="Jones D.A.B."/>
            <person name="Phan H.T."/>
            <person name="Tan K.-C."/>
            <person name="Hane J.K."/>
        </authorList>
    </citation>
    <scope>NUCLEOTIDE SEQUENCE [LARGE SCALE GENOMIC DNA]</scope>
    <source>
        <strain evidence="3">SN15 / ATCC MYA-4574 / FGSC 10173)</strain>
    </source>
</reference>
<dbReference type="PANTHER" id="PTHR47843">
    <property type="entry name" value="BTB DOMAIN-CONTAINING PROTEIN-RELATED"/>
    <property type="match status" value="1"/>
</dbReference>
<gene>
    <name evidence="2" type="ORF">JI435_121630</name>
</gene>
<dbReference type="InterPro" id="IPR011333">
    <property type="entry name" value="SKP1/BTB/POZ_sf"/>
</dbReference>
<dbReference type="OrthoDB" id="1022638at2759"/>
<proteinExistence type="predicted"/>
<evidence type="ECO:0000313" key="3">
    <source>
        <dbReference type="Proteomes" id="UP000663193"/>
    </source>
</evidence>
<dbReference type="Gene3D" id="3.30.710.10">
    <property type="entry name" value="Potassium Channel Kv1.1, Chain A"/>
    <property type="match status" value="1"/>
</dbReference>
<dbReference type="EMBL" id="CP069034">
    <property type="protein sequence ID" value="QRD01512.1"/>
    <property type="molecule type" value="Genomic_DNA"/>
</dbReference>